<dbReference type="Pfam" id="PF13903">
    <property type="entry name" value="Claudin_2"/>
    <property type="match status" value="1"/>
</dbReference>
<keyword evidence="4 5" id="KW-0472">Membrane</keyword>
<feature type="transmembrane region" description="Helical" evidence="5">
    <location>
        <begin position="127"/>
        <end position="150"/>
    </location>
</feature>
<evidence type="ECO:0000256" key="5">
    <source>
        <dbReference type="SAM" id="Phobius"/>
    </source>
</evidence>
<reference evidence="6" key="1">
    <citation type="journal article" date="2016" name="Mol. Ecol. Resour.">
        <title>Evaluation of the impact of RNA preservation methods of spiders for de novo transcriptome assembly.</title>
        <authorList>
            <person name="Kono N."/>
            <person name="Nakamura H."/>
            <person name="Ito Y."/>
            <person name="Tomita M."/>
            <person name="Arakawa K."/>
        </authorList>
    </citation>
    <scope>NUCLEOTIDE SEQUENCE</scope>
    <source>
        <tissue evidence="6">Whole body</tissue>
    </source>
</reference>
<dbReference type="GO" id="GO:0035151">
    <property type="term" value="P:regulation of tube size, open tracheal system"/>
    <property type="evidence" value="ECO:0007669"/>
    <property type="project" value="TreeGrafter"/>
</dbReference>
<name>A0A2L2XWI0_PARTP</name>
<feature type="transmembrane region" description="Helical" evidence="5">
    <location>
        <begin position="170"/>
        <end position="191"/>
    </location>
</feature>
<dbReference type="PANTHER" id="PTHR21284">
    <property type="entry name" value="EG:80H7.2 PROTEIN"/>
    <property type="match status" value="1"/>
</dbReference>
<dbReference type="GO" id="GO:0016020">
    <property type="term" value="C:membrane"/>
    <property type="evidence" value="ECO:0007669"/>
    <property type="project" value="UniProtKB-SubCell"/>
</dbReference>
<evidence type="ECO:0000256" key="3">
    <source>
        <dbReference type="ARBA" id="ARBA00022989"/>
    </source>
</evidence>
<evidence type="ECO:0000256" key="1">
    <source>
        <dbReference type="ARBA" id="ARBA00004141"/>
    </source>
</evidence>
<dbReference type="GO" id="GO:0019991">
    <property type="term" value="P:septate junction assembly"/>
    <property type="evidence" value="ECO:0007669"/>
    <property type="project" value="TreeGrafter"/>
</dbReference>
<sequence>MGSGKFPPVMLTASAFLGVSAIFIIIAFTTPYWLVSDGRAPVEKFQKLGLWEACFKRFVDIYYRYDREFHGCKWIFDEDYNFIQHFLSPPFFIAVQVLFTLGLVCMLLACLVLMVFTLCLVSDKDVFVLKLLTALVLTAGVFSVISVIVFGAYGDERNWMPDPDHNSLSWSFALGVIGGFFELISGVLFYIESRLAQRRVKDRNQQVFSLNQVSKA</sequence>
<dbReference type="OrthoDB" id="10062378at2759"/>
<comment type="subcellular location">
    <subcellularLocation>
        <location evidence="1">Membrane</location>
        <topology evidence="1">Multi-pass membrane protein</topology>
    </subcellularLocation>
</comment>
<feature type="transmembrane region" description="Helical" evidence="5">
    <location>
        <begin position="12"/>
        <end position="34"/>
    </location>
</feature>
<evidence type="ECO:0000256" key="4">
    <source>
        <dbReference type="ARBA" id="ARBA00023136"/>
    </source>
</evidence>
<organism evidence="6">
    <name type="scientific">Parasteatoda tepidariorum</name>
    <name type="common">Common house spider</name>
    <name type="synonym">Achaearanea tepidariorum</name>
    <dbReference type="NCBI Taxonomy" id="114398"/>
    <lineage>
        <taxon>Eukaryota</taxon>
        <taxon>Metazoa</taxon>
        <taxon>Ecdysozoa</taxon>
        <taxon>Arthropoda</taxon>
        <taxon>Chelicerata</taxon>
        <taxon>Arachnida</taxon>
        <taxon>Araneae</taxon>
        <taxon>Araneomorphae</taxon>
        <taxon>Entelegynae</taxon>
        <taxon>Araneoidea</taxon>
        <taxon>Theridiidae</taxon>
        <taxon>Parasteatoda</taxon>
    </lineage>
</organism>
<evidence type="ECO:0000256" key="2">
    <source>
        <dbReference type="ARBA" id="ARBA00022692"/>
    </source>
</evidence>
<keyword evidence="3 5" id="KW-1133">Transmembrane helix</keyword>
<dbReference type="EMBL" id="IAAA01006051">
    <property type="protein sequence ID" value="LAA00429.1"/>
    <property type="molecule type" value="mRNA"/>
</dbReference>
<dbReference type="GO" id="GO:0005918">
    <property type="term" value="C:septate junction"/>
    <property type="evidence" value="ECO:0007669"/>
    <property type="project" value="TreeGrafter"/>
</dbReference>
<protein>
    <submittedName>
        <fullName evidence="6">Uncharacterized protein</fullName>
    </submittedName>
</protein>
<dbReference type="AlphaFoldDB" id="A0A2L2XWI0"/>
<evidence type="ECO:0000313" key="6">
    <source>
        <dbReference type="EMBL" id="LAA00429.1"/>
    </source>
</evidence>
<dbReference type="Gene3D" id="1.20.140.150">
    <property type="match status" value="1"/>
</dbReference>
<accession>A0A2L2XWI0</accession>
<dbReference type="PANTHER" id="PTHR21284:SF6">
    <property type="entry name" value="SINUOUS"/>
    <property type="match status" value="1"/>
</dbReference>
<feature type="transmembrane region" description="Helical" evidence="5">
    <location>
        <begin position="91"/>
        <end position="120"/>
    </location>
</feature>
<proteinExistence type="evidence at transcript level"/>
<dbReference type="InterPro" id="IPR004031">
    <property type="entry name" value="PMP22/EMP/MP20/Claudin"/>
</dbReference>
<keyword evidence="2 5" id="KW-0812">Transmembrane</keyword>